<sequence>ASQATEPSVLVALTRGASFAVLAGDPRQLPPTVMSAEALAAGLDVTLFERVVASGISPMLLDTQYRMHPAISAFPSAFFYGGRLKDGVVAADKPAPL</sequence>
<evidence type="ECO:0000259" key="1">
    <source>
        <dbReference type="Pfam" id="PF13086"/>
    </source>
</evidence>
<feature type="domain" description="DNA2/NAM7 helicase-like C-terminal" evidence="2">
    <location>
        <begin position="43"/>
        <end position="93"/>
    </location>
</feature>
<organism evidence="3 4">
    <name type="scientific">Tetrabaena socialis</name>
    <dbReference type="NCBI Taxonomy" id="47790"/>
    <lineage>
        <taxon>Eukaryota</taxon>
        <taxon>Viridiplantae</taxon>
        <taxon>Chlorophyta</taxon>
        <taxon>core chlorophytes</taxon>
        <taxon>Chlorophyceae</taxon>
        <taxon>CS clade</taxon>
        <taxon>Chlamydomonadales</taxon>
        <taxon>Tetrabaenaceae</taxon>
        <taxon>Tetrabaena</taxon>
    </lineage>
</organism>
<feature type="non-terminal residue" evidence="3">
    <location>
        <position position="1"/>
    </location>
</feature>
<dbReference type="InterPro" id="IPR027417">
    <property type="entry name" value="P-loop_NTPase"/>
</dbReference>
<dbReference type="Pfam" id="PF13087">
    <property type="entry name" value="AAA_12"/>
    <property type="match status" value="1"/>
</dbReference>
<comment type="caution">
    <text evidence="3">The sequence shown here is derived from an EMBL/GenBank/DDBJ whole genome shotgun (WGS) entry which is preliminary data.</text>
</comment>
<dbReference type="OrthoDB" id="6513042at2759"/>
<feature type="domain" description="DNA2/NAM7 helicase helicase" evidence="1">
    <location>
        <begin position="1"/>
        <end position="35"/>
    </location>
</feature>
<dbReference type="Gene3D" id="3.40.50.300">
    <property type="entry name" value="P-loop containing nucleotide triphosphate hydrolases"/>
    <property type="match status" value="2"/>
</dbReference>
<keyword evidence="4" id="KW-1185">Reference proteome</keyword>
<dbReference type="SUPFAM" id="SSF52540">
    <property type="entry name" value="P-loop containing nucleoside triphosphate hydrolases"/>
    <property type="match status" value="1"/>
</dbReference>
<evidence type="ECO:0000313" key="3">
    <source>
        <dbReference type="EMBL" id="PNG93948.1"/>
    </source>
</evidence>
<dbReference type="InterPro" id="IPR041679">
    <property type="entry name" value="DNA2/NAM7-like_C"/>
</dbReference>
<dbReference type="InterPro" id="IPR045055">
    <property type="entry name" value="DNA2/NAM7-like"/>
</dbReference>
<dbReference type="PANTHER" id="PTHR10887">
    <property type="entry name" value="DNA2/NAM7 HELICASE FAMILY"/>
    <property type="match status" value="1"/>
</dbReference>
<accession>A0A2J7Z0Z2</accession>
<protein>
    <submittedName>
        <fullName evidence="3">Regulator of nonsense transcripts 1</fullName>
    </submittedName>
</protein>
<dbReference type="Proteomes" id="UP000236333">
    <property type="component" value="Unassembled WGS sequence"/>
</dbReference>
<name>A0A2J7Z0Z2_9CHLO</name>
<dbReference type="InterPro" id="IPR041677">
    <property type="entry name" value="DNA2/NAM7_AAA_11"/>
</dbReference>
<dbReference type="AlphaFoldDB" id="A0A2J7Z0Z2"/>
<dbReference type="EMBL" id="PGGS01004852">
    <property type="protein sequence ID" value="PNG93948.1"/>
    <property type="molecule type" value="Genomic_DNA"/>
</dbReference>
<reference evidence="3 4" key="1">
    <citation type="journal article" date="2017" name="Mol. Biol. Evol.">
        <title>The 4-celled Tetrabaena socialis nuclear genome reveals the essential components for genetic control of cell number at the origin of multicellularity in the volvocine lineage.</title>
        <authorList>
            <person name="Featherston J."/>
            <person name="Arakaki Y."/>
            <person name="Hanschen E.R."/>
            <person name="Ferris P.J."/>
            <person name="Michod R.E."/>
            <person name="Olson B.J.S.C."/>
            <person name="Nozaki H."/>
            <person name="Durand P.M."/>
        </authorList>
    </citation>
    <scope>NUCLEOTIDE SEQUENCE [LARGE SCALE GENOMIC DNA]</scope>
    <source>
        <strain evidence="3 4">NIES-571</strain>
    </source>
</reference>
<evidence type="ECO:0000259" key="2">
    <source>
        <dbReference type="Pfam" id="PF13087"/>
    </source>
</evidence>
<evidence type="ECO:0000313" key="4">
    <source>
        <dbReference type="Proteomes" id="UP000236333"/>
    </source>
</evidence>
<dbReference type="PANTHER" id="PTHR10887:SF495">
    <property type="entry name" value="HELICASE SENATAXIN ISOFORM X1-RELATED"/>
    <property type="match status" value="1"/>
</dbReference>
<gene>
    <name evidence="3" type="ORF">TSOC_015300</name>
</gene>
<proteinExistence type="predicted"/>
<dbReference type="GO" id="GO:0004386">
    <property type="term" value="F:helicase activity"/>
    <property type="evidence" value="ECO:0007669"/>
    <property type="project" value="InterPro"/>
</dbReference>
<feature type="non-terminal residue" evidence="3">
    <location>
        <position position="97"/>
    </location>
</feature>
<dbReference type="Pfam" id="PF13086">
    <property type="entry name" value="AAA_11"/>
    <property type="match status" value="1"/>
</dbReference>